<dbReference type="Gene3D" id="1.10.10.10">
    <property type="entry name" value="Winged helix-like DNA-binding domain superfamily/Winged helix DNA-binding domain"/>
    <property type="match status" value="1"/>
</dbReference>
<dbReference type="PROSITE" id="PS50110">
    <property type="entry name" value="RESPONSE_REGULATORY"/>
    <property type="match status" value="1"/>
</dbReference>
<dbReference type="SUPFAM" id="SSF52172">
    <property type="entry name" value="CheY-like"/>
    <property type="match status" value="1"/>
</dbReference>
<organism evidence="8">
    <name type="scientific">Campylobacter fetus</name>
    <dbReference type="NCBI Taxonomy" id="196"/>
    <lineage>
        <taxon>Bacteria</taxon>
        <taxon>Pseudomonadati</taxon>
        <taxon>Campylobacterota</taxon>
        <taxon>Epsilonproteobacteria</taxon>
        <taxon>Campylobacterales</taxon>
        <taxon>Campylobacteraceae</taxon>
        <taxon>Campylobacter</taxon>
    </lineage>
</organism>
<dbReference type="EMBL" id="AABQDW010000012">
    <property type="protein sequence ID" value="EAI5408457.1"/>
    <property type="molecule type" value="Genomic_DNA"/>
</dbReference>
<dbReference type="InterPro" id="IPR001867">
    <property type="entry name" value="OmpR/PhoB-type_DNA-bd"/>
</dbReference>
<evidence type="ECO:0000256" key="3">
    <source>
        <dbReference type="PROSITE-ProRule" id="PRU01091"/>
    </source>
</evidence>
<feature type="modified residue" description="4-aspartylphosphate" evidence="2">
    <location>
        <position position="59"/>
    </location>
</feature>
<dbReference type="Gene3D" id="3.40.50.2300">
    <property type="match status" value="1"/>
</dbReference>
<dbReference type="GO" id="GO:0006355">
    <property type="term" value="P:regulation of DNA-templated transcription"/>
    <property type="evidence" value="ECO:0007669"/>
    <property type="project" value="InterPro"/>
</dbReference>
<evidence type="ECO:0000313" key="11">
    <source>
        <dbReference type="Proteomes" id="UP000557842"/>
    </source>
</evidence>
<dbReference type="InterPro" id="IPR011006">
    <property type="entry name" value="CheY-like_superfamily"/>
</dbReference>
<evidence type="ECO:0000259" key="4">
    <source>
        <dbReference type="PROSITE" id="PS50110"/>
    </source>
</evidence>
<dbReference type="InterPro" id="IPR001789">
    <property type="entry name" value="Sig_transdc_resp-reg_receiver"/>
</dbReference>
<dbReference type="EMBL" id="AACCXK010000007">
    <property type="protein sequence ID" value="EAK0453099.1"/>
    <property type="molecule type" value="Genomic_DNA"/>
</dbReference>
<evidence type="ECO:0000259" key="5">
    <source>
        <dbReference type="PROSITE" id="PS51755"/>
    </source>
</evidence>
<evidence type="ECO:0000313" key="7">
    <source>
        <dbReference type="EMBL" id="EAI8858478.1"/>
    </source>
</evidence>
<dbReference type="Proteomes" id="UP000535509">
    <property type="component" value="Unassembled WGS sequence"/>
</dbReference>
<gene>
    <name evidence="8" type="ORF">AAH17_05440</name>
    <name evidence="9" type="ORF">AAH24_04255</name>
    <name evidence="6" type="ORF">BVH53_07060</name>
    <name evidence="7" type="ORF">CX802_01265</name>
</gene>
<dbReference type="GO" id="GO:0003677">
    <property type="term" value="F:DNA binding"/>
    <property type="evidence" value="ECO:0007669"/>
    <property type="project" value="UniProtKB-UniRule"/>
</dbReference>
<dbReference type="GeneID" id="61064276"/>
<dbReference type="Pfam" id="PF00072">
    <property type="entry name" value="Response_reg"/>
    <property type="match status" value="1"/>
</dbReference>
<evidence type="ECO:0000313" key="9">
    <source>
        <dbReference type="EMBL" id="EAK0468584.1"/>
    </source>
</evidence>
<keyword evidence="1 3" id="KW-0238">DNA-binding</keyword>
<dbReference type="AlphaFoldDB" id="A0A5L8JB47"/>
<dbReference type="PANTHER" id="PTHR43228">
    <property type="entry name" value="TWO-COMPONENT RESPONSE REGULATOR"/>
    <property type="match status" value="1"/>
</dbReference>
<evidence type="ECO:0000313" key="8">
    <source>
        <dbReference type="EMBL" id="EAK0453099.1"/>
    </source>
</evidence>
<dbReference type="EMBL" id="AABTCC010000002">
    <property type="protein sequence ID" value="EAI8858478.1"/>
    <property type="molecule type" value="Genomic_DNA"/>
</dbReference>
<dbReference type="SMART" id="SM00862">
    <property type="entry name" value="Trans_reg_C"/>
    <property type="match status" value="1"/>
</dbReference>
<reference evidence="8 11" key="1">
    <citation type="submission" date="2018-05" db="EMBL/GenBank/DDBJ databases">
        <authorList>
            <consortium name="PulseNet: The National Subtyping Network for Foodborne Disease Surveillance"/>
            <person name="Tarr C.L."/>
            <person name="Trees E."/>
            <person name="Katz L.S."/>
            <person name="Carleton-Romer H.A."/>
            <person name="Stroika S."/>
            <person name="Kucerova Z."/>
            <person name="Roache K.F."/>
            <person name="Sabol A.L."/>
            <person name="Besser J."/>
            <person name="Gerner-Smidt P."/>
        </authorList>
    </citation>
    <scope>NUCLEOTIDE SEQUENCE</scope>
    <source>
        <strain evidence="8">2014D-0197</strain>
        <strain evidence="6 11">2016D-0221</strain>
        <strain evidence="9">D4313</strain>
        <strain evidence="7 10">PNUSAC001503</strain>
    </source>
</reference>
<proteinExistence type="predicted"/>
<dbReference type="PANTHER" id="PTHR43228:SF1">
    <property type="entry name" value="TWO-COMPONENT RESPONSE REGULATOR ARR22"/>
    <property type="match status" value="1"/>
</dbReference>
<keyword evidence="10" id="KW-1185">Reference proteome</keyword>
<sequence length="227" mass="26284">MRLGKLKGVDILVVEDCDMARTALKLGLKPYCRCYYEASNGYEGIEIFKNHKIDIIITDIHMPLLNGLEMIEEIKKIKPQQSFIVITSYDTDENFFRSIKDGAMQFIRKPLVIEDVQNALLLAISKKEDKIFKISSNIRVNLSNETIFDGEKQLFLTNIENKLLWLFCYNINMVVTYDMIEEYVYDSLDVKKGSIHTAVLRLKKHLDGINIENISAKGYILRKFSEN</sequence>
<keyword evidence="2" id="KW-0597">Phosphoprotein</keyword>
<dbReference type="PROSITE" id="PS51755">
    <property type="entry name" value="OMPR_PHOB"/>
    <property type="match status" value="1"/>
</dbReference>
<feature type="domain" description="Response regulatory" evidence="4">
    <location>
        <begin position="10"/>
        <end position="124"/>
    </location>
</feature>
<evidence type="ECO:0000256" key="1">
    <source>
        <dbReference type="ARBA" id="ARBA00023125"/>
    </source>
</evidence>
<name>A0A5L8JB47_CAMFE</name>
<accession>A0A5L8JB47</accession>
<dbReference type="OMA" id="YYWERAT"/>
<evidence type="ECO:0000313" key="6">
    <source>
        <dbReference type="EMBL" id="EAI5408457.1"/>
    </source>
</evidence>
<dbReference type="RefSeq" id="WP_002848651.1">
    <property type="nucleotide sequence ID" value="NZ_AABUZP020000024.1"/>
</dbReference>
<dbReference type="InterPro" id="IPR036388">
    <property type="entry name" value="WH-like_DNA-bd_sf"/>
</dbReference>
<evidence type="ECO:0000256" key="2">
    <source>
        <dbReference type="PROSITE-ProRule" id="PRU00169"/>
    </source>
</evidence>
<comment type="caution">
    <text evidence="8">The sequence shown here is derived from an EMBL/GenBank/DDBJ whole genome shotgun (WGS) entry which is preliminary data.</text>
</comment>
<evidence type="ECO:0000313" key="10">
    <source>
        <dbReference type="Proteomes" id="UP000535509"/>
    </source>
</evidence>
<dbReference type="InterPro" id="IPR052048">
    <property type="entry name" value="ST_Response_Regulator"/>
</dbReference>
<feature type="domain" description="OmpR/PhoB-type" evidence="5">
    <location>
        <begin position="129"/>
        <end position="223"/>
    </location>
</feature>
<feature type="DNA-binding region" description="OmpR/PhoB-type" evidence="3">
    <location>
        <begin position="129"/>
        <end position="223"/>
    </location>
</feature>
<dbReference type="Proteomes" id="UP000557842">
    <property type="component" value="Unassembled WGS sequence"/>
</dbReference>
<dbReference type="GO" id="GO:0000160">
    <property type="term" value="P:phosphorelay signal transduction system"/>
    <property type="evidence" value="ECO:0007669"/>
    <property type="project" value="InterPro"/>
</dbReference>
<protein>
    <submittedName>
        <fullName evidence="8">Response regulator transcription factor</fullName>
    </submittedName>
</protein>
<dbReference type="EMBL" id="AACCXM010000002">
    <property type="protein sequence ID" value="EAK0468584.1"/>
    <property type="molecule type" value="Genomic_DNA"/>
</dbReference>
<dbReference type="SMART" id="SM00448">
    <property type="entry name" value="REC"/>
    <property type="match status" value="1"/>
</dbReference>